<sequence length="570" mass="62609">MACRLWDTISGETLLVMEGHTNWVRSVAFSPCGKQIASASEDSTIRLWSSETGECLFVLSGHKWYVLSVAYSADGRRLVSGGMDGTIRAWDPQAGAPEAETGLILNGEAGEATVIAFSPISELIVLSSIDKTVRLWDSSSGQLISRLSGHNKRITTCAFFPDGLQIASGDVDGIVRLWEVNTNRPSSIIQELTGEVRTVAYSHDGLSIFSYHDDKAIQQWNSSTGSSRSIPLPSALDVYSFALSPNGHWFACGCRDGNIRLKNVQTDIYERFLLRGSFTAVTSMRFSHCGRWFASFDSDGVTWLWDLDSTDNHGEAVGEKFRLRGPRGFVVFPLVGDQIAVGLVSDIYCSSRIRLFDPRVTDFRQPLKELWILDRLHSMDYSPDGQRLILGTDASSVMLWNLQSDKPDVELKGHIGAVYSVAYSPCGKWILSGGKDNTARLWSGEIDSWSFVTVISGCLEAVTCVAWNPVVPMEFVTGSDDGSVRVWRISGAEAGNVSVRMHWSSHSGRLCAVDLAFEGVVGLSPINRKLLVQRSAAGRSFFFEENESLSSEECHETGTCSSDFALMPEL</sequence>
<dbReference type="AlphaFoldDB" id="A0A197K5E6"/>
<dbReference type="InterPro" id="IPR019775">
    <property type="entry name" value="WD40_repeat_CS"/>
</dbReference>
<dbReference type="InterPro" id="IPR036322">
    <property type="entry name" value="WD40_repeat_dom_sf"/>
</dbReference>
<name>A0A197K5E6_9FUNG</name>
<keyword evidence="2" id="KW-0677">Repeat</keyword>
<feature type="repeat" description="WD" evidence="3">
    <location>
        <begin position="147"/>
        <end position="188"/>
    </location>
</feature>
<dbReference type="Gene3D" id="2.130.10.10">
    <property type="entry name" value="YVTN repeat-like/Quinoprotein amine dehydrogenase"/>
    <property type="match status" value="4"/>
</dbReference>
<dbReference type="PANTHER" id="PTHR19848:SF8">
    <property type="entry name" value="F-BOX AND WD REPEAT DOMAIN CONTAINING 7"/>
    <property type="match status" value="1"/>
</dbReference>
<evidence type="ECO:0000313" key="5">
    <source>
        <dbReference type="Proteomes" id="UP000078512"/>
    </source>
</evidence>
<keyword evidence="5" id="KW-1185">Reference proteome</keyword>
<feature type="repeat" description="WD" evidence="3">
    <location>
        <begin position="411"/>
        <end position="443"/>
    </location>
</feature>
<dbReference type="SUPFAM" id="SSF50978">
    <property type="entry name" value="WD40 repeat-like"/>
    <property type="match status" value="2"/>
</dbReference>
<dbReference type="EMBL" id="KV442024">
    <property type="protein sequence ID" value="OAQ32700.1"/>
    <property type="molecule type" value="Genomic_DNA"/>
</dbReference>
<dbReference type="Pfam" id="PF00400">
    <property type="entry name" value="WD40"/>
    <property type="match status" value="8"/>
</dbReference>
<dbReference type="PRINTS" id="PR00320">
    <property type="entry name" value="GPROTEINBRPT"/>
</dbReference>
<accession>A0A197K5E6</accession>
<dbReference type="Proteomes" id="UP000078512">
    <property type="component" value="Unassembled WGS sequence"/>
</dbReference>
<dbReference type="InterPro" id="IPR001680">
    <property type="entry name" value="WD40_rpt"/>
</dbReference>
<dbReference type="STRING" id="1314771.A0A197K5E6"/>
<dbReference type="PROSITE" id="PS50294">
    <property type="entry name" value="WD_REPEATS_REGION"/>
    <property type="match status" value="6"/>
</dbReference>
<protein>
    <submittedName>
        <fullName evidence="4">WD40 repeat-like protein</fullName>
    </submittedName>
</protein>
<feature type="repeat" description="WD" evidence="3">
    <location>
        <begin position="455"/>
        <end position="497"/>
    </location>
</feature>
<keyword evidence="1 3" id="KW-0853">WD repeat</keyword>
<dbReference type="InterPro" id="IPR015943">
    <property type="entry name" value="WD40/YVTN_repeat-like_dom_sf"/>
</dbReference>
<dbReference type="OrthoDB" id="538223at2759"/>
<gene>
    <name evidence="4" type="ORF">K457DRAFT_90798</name>
</gene>
<proteinExistence type="predicted"/>
<feature type="repeat" description="WD" evidence="3">
    <location>
        <begin position="105"/>
        <end position="146"/>
    </location>
</feature>
<feature type="repeat" description="WD" evidence="3">
    <location>
        <begin position="274"/>
        <end position="315"/>
    </location>
</feature>
<evidence type="ECO:0000256" key="1">
    <source>
        <dbReference type="ARBA" id="ARBA00022574"/>
    </source>
</evidence>
<organism evidence="4 5">
    <name type="scientific">Linnemannia elongata AG-77</name>
    <dbReference type="NCBI Taxonomy" id="1314771"/>
    <lineage>
        <taxon>Eukaryota</taxon>
        <taxon>Fungi</taxon>
        <taxon>Fungi incertae sedis</taxon>
        <taxon>Mucoromycota</taxon>
        <taxon>Mortierellomycotina</taxon>
        <taxon>Mortierellomycetes</taxon>
        <taxon>Mortierellales</taxon>
        <taxon>Mortierellaceae</taxon>
        <taxon>Linnemannia</taxon>
    </lineage>
</organism>
<dbReference type="PROSITE" id="PS50082">
    <property type="entry name" value="WD_REPEATS_2"/>
    <property type="match status" value="7"/>
</dbReference>
<evidence type="ECO:0000313" key="4">
    <source>
        <dbReference type="EMBL" id="OAQ32700.1"/>
    </source>
</evidence>
<evidence type="ECO:0000256" key="2">
    <source>
        <dbReference type="ARBA" id="ARBA00022737"/>
    </source>
</evidence>
<dbReference type="SMART" id="SM00320">
    <property type="entry name" value="WD40"/>
    <property type="match status" value="10"/>
</dbReference>
<feature type="repeat" description="WD" evidence="3">
    <location>
        <begin position="17"/>
        <end position="58"/>
    </location>
</feature>
<reference evidence="4 5" key="1">
    <citation type="submission" date="2016-05" db="EMBL/GenBank/DDBJ databases">
        <title>Genome sequencing reveals origins of a unique bacterial endosymbiosis in the earliest lineages of terrestrial Fungi.</title>
        <authorList>
            <consortium name="DOE Joint Genome Institute"/>
            <person name="Uehling J."/>
            <person name="Gryganskyi A."/>
            <person name="Hameed K."/>
            <person name="Tschaplinski T."/>
            <person name="Misztal P."/>
            <person name="Wu S."/>
            <person name="Desiro A."/>
            <person name="Vande Pol N."/>
            <person name="Du Z.-Y."/>
            <person name="Zienkiewicz A."/>
            <person name="Zienkiewicz K."/>
            <person name="Morin E."/>
            <person name="Tisserant E."/>
            <person name="Splivallo R."/>
            <person name="Hainaut M."/>
            <person name="Henrissat B."/>
            <person name="Ohm R."/>
            <person name="Kuo A."/>
            <person name="Yan J."/>
            <person name="Lipzen A."/>
            <person name="Nolan M."/>
            <person name="Labutti K."/>
            <person name="Barry K."/>
            <person name="Goldstein A."/>
            <person name="Labbe J."/>
            <person name="Schadt C."/>
            <person name="Tuskan G."/>
            <person name="Grigoriev I."/>
            <person name="Martin F."/>
            <person name="Vilgalys R."/>
            <person name="Bonito G."/>
        </authorList>
    </citation>
    <scope>NUCLEOTIDE SEQUENCE [LARGE SCALE GENOMIC DNA]</scope>
    <source>
        <strain evidence="4 5">AG-77</strain>
    </source>
</reference>
<feature type="repeat" description="WD" evidence="3">
    <location>
        <begin position="59"/>
        <end position="100"/>
    </location>
</feature>
<evidence type="ECO:0000256" key="3">
    <source>
        <dbReference type="PROSITE-ProRule" id="PRU00221"/>
    </source>
</evidence>
<dbReference type="PROSITE" id="PS00678">
    <property type="entry name" value="WD_REPEATS_1"/>
    <property type="match status" value="2"/>
</dbReference>
<dbReference type="PANTHER" id="PTHR19848">
    <property type="entry name" value="WD40 REPEAT PROTEIN"/>
    <property type="match status" value="1"/>
</dbReference>
<dbReference type="CDD" id="cd00200">
    <property type="entry name" value="WD40"/>
    <property type="match status" value="1"/>
</dbReference>
<dbReference type="InterPro" id="IPR020472">
    <property type="entry name" value="WD40_PAC1"/>
</dbReference>